<dbReference type="InterPro" id="IPR001867">
    <property type="entry name" value="OmpR/PhoB-type_DNA-bd"/>
</dbReference>
<sequence length="291" mass="30966">MPTTDKLMQADGKAAFEPAHPQDSGGARQSARSEVAAAMDIDPAIGAYCSETQRVAVISAFPERVHGLVGELSTRCLDVLVFHRFDPAVMNGLPVELIILDAAAADAAGESAELRAGAADTKSRAGFLWLVHEDAEADFQADGYETLVWPSPLGEAVARSMELLVRAALAGHSPAAAPSPAAGQAATAQAGALRTFKDLTLDTRRITVTRASRRIEVTKTEFELLLLLMEAEGAVLSREEIMDRVWGSQYFGGSNVVDVHVKSLRKKLGDPAAAPLYIVTVRGVGYRLADE</sequence>
<dbReference type="PANTHER" id="PTHR48111">
    <property type="entry name" value="REGULATOR OF RPOS"/>
    <property type="match status" value="1"/>
</dbReference>
<evidence type="ECO:0000256" key="4">
    <source>
        <dbReference type="ARBA" id="ARBA00023125"/>
    </source>
</evidence>
<dbReference type="Proteomes" id="UP001469365">
    <property type="component" value="Unassembled WGS sequence"/>
</dbReference>
<reference evidence="8 9" key="1">
    <citation type="submission" date="2024-04" db="EMBL/GenBank/DDBJ databases">
        <title>draft genome sequnece of Paenibacillus filicis.</title>
        <authorList>
            <person name="Kim D.-U."/>
        </authorList>
    </citation>
    <scope>NUCLEOTIDE SEQUENCE [LARGE SCALE GENOMIC DNA]</scope>
    <source>
        <strain evidence="8 9">KACC14197</strain>
    </source>
</reference>
<name>A0ABU9DP41_9BACL</name>
<keyword evidence="4 6" id="KW-0238">DNA-binding</keyword>
<feature type="DNA-binding region" description="OmpR/PhoB-type" evidence="6">
    <location>
        <begin position="191"/>
        <end position="290"/>
    </location>
</feature>
<dbReference type="Gene3D" id="1.10.10.10">
    <property type="entry name" value="Winged helix-like DNA-binding domain superfamily/Winged helix DNA-binding domain"/>
    <property type="match status" value="1"/>
</dbReference>
<protein>
    <submittedName>
        <fullName evidence="8">Winged helix-turn-helix domain-containing protein</fullName>
    </submittedName>
</protein>
<dbReference type="PROSITE" id="PS51755">
    <property type="entry name" value="OMPR_PHOB"/>
    <property type="match status" value="1"/>
</dbReference>
<dbReference type="PANTHER" id="PTHR48111:SF1">
    <property type="entry name" value="TWO-COMPONENT RESPONSE REGULATOR ORR33"/>
    <property type="match status" value="1"/>
</dbReference>
<keyword evidence="1" id="KW-0597">Phosphoprotein</keyword>
<comment type="caution">
    <text evidence="8">The sequence shown here is derived from an EMBL/GenBank/DDBJ whole genome shotgun (WGS) entry which is preliminary data.</text>
</comment>
<evidence type="ECO:0000259" key="7">
    <source>
        <dbReference type="PROSITE" id="PS51755"/>
    </source>
</evidence>
<dbReference type="RefSeq" id="WP_341417780.1">
    <property type="nucleotide sequence ID" value="NZ_JBBPCC010000016.1"/>
</dbReference>
<evidence type="ECO:0000256" key="3">
    <source>
        <dbReference type="ARBA" id="ARBA00023015"/>
    </source>
</evidence>
<evidence type="ECO:0000256" key="5">
    <source>
        <dbReference type="ARBA" id="ARBA00023163"/>
    </source>
</evidence>
<keyword evidence="3" id="KW-0805">Transcription regulation</keyword>
<dbReference type="CDD" id="cd00383">
    <property type="entry name" value="trans_reg_C"/>
    <property type="match status" value="1"/>
</dbReference>
<evidence type="ECO:0000313" key="9">
    <source>
        <dbReference type="Proteomes" id="UP001469365"/>
    </source>
</evidence>
<dbReference type="InterPro" id="IPR039420">
    <property type="entry name" value="WalR-like"/>
</dbReference>
<dbReference type="InterPro" id="IPR016032">
    <property type="entry name" value="Sig_transdc_resp-reg_C-effctor"/>
</dbReference>
<feature type="domain" description="OmpR/PhoB-type" evidence="7">
    <location>
        <begin position="191"/>
        <end position="290"/>
    </location>
</feature>
<evidence type="ECO:0000256" key="6">
    <source>
        <dbReference type="PROSITE-ProRule" id="PRU01091"/>
    </source>
</evidence>
<dbReference type="InterPro" id="IPR036388">
    <property type="entry name" value="WH-like_DNA-bd_sf"/>
</dbReference>
<evidence type="ECO:0000256" key="1">
    <source>
        <dbReference type="ARBA" id="ARBA00022553"/>
    </source>
</evidence>
<dbReference type="SMART" id="SM00862">
    <property type="entry name" value="Trans_reg_C"/>
    <property type="match status" value="1"/>
</dbReference>
<keyword evidence="9" id="KW-1185">Reference proteome</keyword>
<evidence type="ECO:0000313" key="8">
    <source>
        <dbReference type="EMBL" id="MEK8130639.1"/>
    </source>
</evidence>
<accession>A0ABU9DP41</accession>
<keyword evidence="5" id="KW-0804">Transcription</keyword>
<keyword evidence="2" id="KW-0902">Two-component regulatory system</keyword>
<dbReference type="EMBL" id="JBBPCC010000016">
    <property type="protein sequence ID" value="MEK8130639.1"/>
    <property type="molecule type" value="Genomic_DNA"/>
</dbReference>
<organism evidence="8 9">
    <name type="scientific">Paenibacillus filicis</name>
    <dbReference type="NCBI Taxonomy" id="669464"/>
    <lineage>
        <taxon>Bacteria</taxon>
        <taxon>Bacillati</taxon>
        <taxon>Bacillota</taxon>
        <taxon>Bacilli</taxon>
        <taxon>Bacillales</taxon>
        <taxon>Paenibacillaceae</taxon>
        <taxon>Paenibacillus</taxon>
    </lineage>
</organism>
<dbReference type="Pfam" id="PF00486">
    <property type="entry name" value="Trans_reg_C"/>
    <property type="match status" value="1"/>
</dbReference>
<proteinExistence type="predicted"/>
<evidence type="ECO:0000256" key="2">
    <source>
        <dbReference type="ARBA" id="ARBA00023012"/>
    </source>
</evidence>
<gene>
    <name evidence="8" type="ORF">WMW72_22285</name>
</gene>
<dbReference type="SUPFAM" id="SSF46894">
    <property type="entry name" value="C-terminal effector domain of the bipartite response regulators"/>
    <property type="match status" value="1"/>
</dbReference>